<dbReference type="FunCoup" id="A0A1V9XFD2">
    <property type="interactions" value="133"/>
</dbReference>
<dbReference type="InterPro" id="IPR007074">
    <property type="entry name" value="LicD/FKTN/FKRP_NTP_transf"/>
</dbReference>
<comment type="caution">
    <text evidence="4">The sequence shown here is derived from an EMBL/GenBank/DDBJ whole genome shotgun (WGS) entry which is preliminary data.</text>
</comment>
<dbReference type="EMBL" id="MNPL01012447">
    <property type="protein sequence ID" value="OQR72126.1"/>
    <property type="molecule type" value="Genomic_DNA"/>
</dbReference>
<protein>
    <submittedName>
        <fullName evidence="4">Fukutin-related protein-like</fullName>
    </submittedName>
</protein>
<keyword evidence="5" id="KW-1185">Reference proteome</keyword>
<dbReference type="PANTHER" id="PTHR13627">
    <property type="entry name" value="FUKUTIN RELATED PROTEIN"/>
    <property type="match status" value="1"/>
</dbReference>
<sequence length="542" mass="62037">MRTMELEQLLMKITMLGSQRSSWRTLLILLISVNFLAILVMWFSLDRRCPSDPFVEVVAPPMKIDKAILFQRAFDLPNQMITVIFREFEPYEHDLEETLLSFGSVFSRMRMLVVSDSALYPPVDRLPAMAECVRLEKYLSDTPNATVSARIKTDYVLLSPDNVRLTQPAVLTELVKLLINQPDRMAAVPVGEGREVKCLSLDVNSREWTATFRSREQAIASPSLCDAISGEHVLLMPSALLFSLPFPLERPLFDAIYVQTAQRGIRVQLIADLRVTKPVRGLFRTKHLEEKRARYEEYRRRVMFNKFGIKKVMRDGVIEWFGCHKNTERCFGTVVHDTPDYLFKGRWTPPCCLENLRVTARHVFSVLEAANVRYWLEGGSLLGAARNGDIIPWDYDVDIGIYEEDIAKCSWLKQAATGVLTANRNSAVGPGVVDSKGFVWERAPEGNFLRVQFSRTNRVHVDIFPFRSNAGTMTKDTWFETHRQDREFPEGFLKPLTRVRFVGTYASAPNNVTRFLEFKFGKGVIDSPEYPNPDILAYVKKT</sequence>
<dbReference type="Pfam" id="PF22921">
    <property type="entry name" value="FKRP_N"/>
    <property type="match status" value="1"/>
</dbReference>
<dbReference type="GO" id="GO:0035269">
    <property type="term" value="P:protein O-linked glycosylation via mannose"/>
    <property type="evidence" value="ECO:0007669"/>
    <property type="project" value="TreeGrafter"/>
</dbReference>
<dbReference type="AlphaFoldDB" id="A0A1V9XFD2"/>
<dbReference type="InterPro" id="IPR052613">
    <property type="entry name" value="LicD_transferase"/>
</dbReference>
<dbReference type="Pfam" id="PF04991">
    <property type="entry name" value="LicD"/>
    <property type="match status" value="1"/>
</dbReference>
<dbReference type="PANTHER" id="PTHR13627:SF31">
    <property type="entry name" value="RIBITOL 5-PHOSPHATE TRANSFERASE FKRP"/>
    <property type="match status" value="1"/>
</dbReference>
<keyword evidence="1" id="KW-1133">Transmembrane helix</keyword>
<keyword evidence="1" id="KW-0812">Transmembrane</keyword>
<feature type="domain" description="FKRP stem" evidence="3">
    <location>
        <begin position="78"/>
        <end position="314"/>
    </location>
</feature>
<feature type="transmembrane region" description="Helical" evidence="1">
    <location>
        <begin position="21"/>
        <end position="45"/>
    </location>
</feature>
<name>A0A1V9XFD2_9ACAR</name>
<gene>
    <name evidence="4" type="ORF">BIW11_10572</name>
</gene>
<evidence type="ECO:0000256" key="1">
    <source>
        <dbReference type="SAM" id="Phobius"/>
    </source>
</evidence>
<feature type="domain" description="LicD/FKTN/FKRP nucleotidyltransferase" evidence="2">
    <location>
        <begin position="369"/>
        <end position="467"/>
    </location>
</feature>
<organism evidence="4 5">
    <name type="scientific">Tropilaelaps mercedesae</name>
    <dbReference type="NCBI Taxonomy" id="418985"/>
    <lineage>
        <taxon>Eukaryota</taxon>
        <taxon>Metazoa</taxon>
        <taxon>Ecdysozoa</taxon>
        <taxon>Arthropoda</taxon>
        <taxon>Chelicerata</taxon>
        <taxon>Arachnida</taxon>
        <taxon>Acari</taxon>
        <taxon>Parasitiformes</taxon>
        <taxon>Mesostigmata</taxon>
        <taxon>Gamasina</taxon>
        <taxon>Dermanyssoidea</taxon>
        <taxon>Laelapidae</taxon>
        <taxon>Tropilaelaps</taxon>
    </lineage>
</organism>
<dbReference type="OrthoDB" id="444255at2759"/>
<reference evidence="4 5" key="1">
    <citation type="journal article" date="2017" name="Gigascience">
        <title>Draft genome of the honey bee ectoparasitic mite, Tropilaelaps mercedesae, is shaped by the parasitic life history.</title>
        <authorList>
            <person name="Dong X."/>
            <person name="Armstrong S.D."/>
            <person name="Xia D."/>
            <person name="Makepeace B.L."/>
            <person name="Darby A.C."/>
            <person name="Kadowaki T."/>
        </authorList>
    </citation>
    <scope>NUCLEOTIDE SEQUENCE [LARGE SCALE GENOMIC DNA]</scope>
    <source>
        <strain evidence="4">Wuxi-XJTLU</strain>
    </source>
</reference>
<evidence type="ECO:0000259" key="3">
    <source>
        <dbReference type="Pfam" id="PF22921"/>
    </source>
</evidence>
<evidence type="ECO:0000259" key="2">
    <source>
        <dbReference type="Pfam" id="PF04991"/>
    </source>
</evidence>
<dbReference type="GO" id="GO:0005794">
    <property type="term" value="C:Golgi apparatus"/>
    <property type="evidence" value="ECO:0007669"/>
    <property type="project" value="TreeGrafter"/>
</dbReference>
<evidence type="ECO:0000313" key="4">
    <source>
        <dbReference type="EMBL" id="OQR72126.1"/>
    </source>
</evidence>
<dbReference type="Proteomes" id="UP000192247">
    <property type="component" value="Unassembled WGS sequence"/>
</dbReference>
<dbReference type="InParanoid" id="A0A1V9XFD2"/>
<accession>A0A1V9XFD2</accession>
<proteinExistence type="predicted"/>
<keyword evidence="1" id="KW-0472">Membrane</keyword>
<dbReference type="STRING" id="418985.A0A1V9XFD2"/>
<dbReference type="InterPro" id="IPR055105">
    <property type="entry name" value="FKRP_N"/>
</dbReference>
<evidence type="ECO:0000313" key="5">
    <source>
        <dbReference type="Proteomes" id="UP000192247"/>
    </source>
</evidence>